<dbReference type="GO" id="GO:0007165">
    <property type="term" value="P:signal transduction"/>
    <property type="evidence" value="ECO:0007669"/>
    <property type="project" value="InterPro"/>
</dbReference>
<dbReference type="SUPFAM" id="SSF54236">
    <property type="entry name" value="Ubiquitin-like"/>
    <property type="match status" value="1"/>
</dbReference>
<sequence length="427" mass="48712">MELKVWVEGVLRVVCGLSLSTSCQDVVIALAQAIGQTGRYTLTMKYRGNERTLVADDCPLQQLAQLGPLAAEVQFVLQRTGPTLSEDSHNSAIGRGLLPSRPSEPIKHKGPQKALTFNLGPSSLPRRSKQHKAVSSSPRSSPDPSSHSSDSEITSKEEVFWQILQHQSQLQDLELQIEALEKETVFLEQESSPADVFSLSPAFTEELADLEQQFRQNEVEMMYGDTWEEELQVETDLELARSKRLEEIYASIDEQNEDMKELRTQCTKLEQEVDLRIQRESSQMKDKQKNEALMSLTQKLQNRLQLGEELERMLSETQRELKEVMMRTTLCVLQEKQEIIKELNKELRQSNLQHFIHQAGGTPLSEQKNPLHLKDHLSTAVLQYSAAELIKLHRSPYDPLASPLLQHPDILYVPCQRYVHRGSRRIL</sequence>
<evidence type="ECO:0000256" key="1">
    <source>
        <dbReference type="SAM" id="Coils"/>
    </source>
</evidence>
<dbReference type="Proteomes" id="UP000261560">
    <property type="component" value="Unplaced"/>
</dbReference>
<evidence type="ECO:0000313" key="4">
    <source>
        <dbReference type="Ensembl" id="ENSOMEP00000013567.1"/>
    </source>
</evidence>
<dbReference type="Pfam" id="PF00788">
    <property type="entry name" value="RA"/>
    <property type="match status" value="1"/>
</dbReference>
<feature type="coiled-coil region" evidence="1">
    <location>
        <begin position="163"/>
        <end position="190"/>
    </location>
</feature>
<dbReference type="InterPro" id="IPR029071">
    <property type="entry name" value="Ubiquitin-like_domsf"/>
</dbReference>
<evidence type="ECO:0000259" key="3">
    <source>
        <dbReference type="PROSITE" id="PS50200"/>
    </source>
</evidence>
<feature type="compositionally biased region" description="Low complexity" evidence="2">
    <location>
        <begin position="135"/>
        <end position="148"/>
    </location>
</feature>
<dbReference type="PROSITE" id="PS50200">
    <property type="entry name" value="RA"/>
    <property type="match status" value="1"/>
</dbReference>
<evidence type="ECO:0000313" key="5">
    <source>
        <dbReference type="Proteomes" id="UP000261560"/>
    </source>
</evidence>
<dbReference type="GeneTree" id="ENSGT00950000182839"/>
<name>A0A3B3C908_ORYME</name>
<dbReference type="PaxDb" id="30732-ENSOMEP00000013567"/>
<protein>
    <submittedName>
        <fullName evidence="4">Ras association domain family member 7b</fullName>
    </submittedName>
</protein>
<keyword evidence="1" id="KW-0175">Coiled coil</keyword>
<dbReference type="AlphaFoldDB" id="A0A3B3C908"/>
<dbReference type="PANTHER" id="PTHR15286:SF11">
    <property type="entry name" value="RAS ASSOCIATION DOMAIN-CONTAINING PROTEIN 7"/>
    <property type="match status" value="1"/>
</dbReference>
<reference evidence="4" key="2">
    <citation type="submission" date="2025-09" db="UniProtKB">
        <authorList>
            <consortium name="Ensembl"/>
        </authorList>
    </citation>
    <scope>IDENTIFICATION</scope>
</reference>
<accession>A0A3B3C908</accession>
<dbReference type="Ensembl" id="ENSOMET00000021285.1">
    <property type="protein sequence ID" value="ENSOMEP00000013567.1"/>
    <property type="gene ID" value="ENSOMEG00000015045.1"/>
</dbReference>
<dbReference type="STRING" id="30732.ENSOMEP00000013567"/>
<dbReference type="InterPro" id="IPR000159">
    <property type="entry name" value="RA_dom"/>
</dbReference>
<proteinExistence type="predicted"/>
<evidence type="ECO:0000256" key="2">
    <source>
        <dbReference type="SAM" id="MobiDB-lite"/>
    </source>
</evidence>
<feature type="region of interest" description="Disordered" evidence="2">
    <location>
        <begin position="83"/>
        <end position="152"/>
    </location>
</feature>
<feature type="coiled-coil region" evidence="1">
    <location>
        <begin position="307"/>
        <end position="353"/>
    </location>
</feature>
<dbReference type="Gene3D" id="3.10.20.90">
    <property type="entry name" value="Phosphatidylinositol 3-kinase Catalytic Subunit, Chain A, domain 1"/>
    <property type="match status" value="1"/>
</dbReference>
<dbReference type="PANTHER" id="PTHR15286">
    <property type="entry name" value="RAS-ASSOCIATING DOMAIN CONTAINING PROTEIN"/>
    <property type="match status" value="1"/>
</dbReference>
<dbReference type="SMART" id="SM00314">
    <property type="entry name" value="RA"/>
    <property type="match status" value="1"/>
</dbReference>
<feature type="coiled-coil region" evidence="1">
    <location>
        <begin position="242"/>
        <end position="279"/>
    </location>
</feature>
<dbReference type="InterPro" id="IPR033593">
    <property type="entry name" value="N-RASSF"/>
</dbReference>
<feature type="domain" description="Ras-associating" evidence="3">
    <location>
        <begin position="1"/>
        <end position="82"/>
    </location>
</feature>
<reference evidence="4" key="1">
    <citation type="submission" date="2025-08" db="UniProtKB">
        <authorList>
            <consortium name="Ensembl"/>
        </authorList>
    </citation>
    <scope>IDENTIFICATION</scope>
</reference>
<keyword evidence="5" id="KW-1185">Reference proteome</keyword>
<organism evidence="4 5">
    <name type="scientific">Oryzias melastigma</name>
    <name type="common">Marine medaka</name>
    <dbReference type="NCBI Taxonomy" id="30732"/>
    <lineage>
        <taxon>Eukaryota</taxon>
        <taxon>Metazoa</taxon>
        <taxon>Chordata</taxon>
        <taxon>Craniata</taxon>
        <taxon>Vertebrata</taxon>
        <taxon>Euteleostomi</taxon>
        <taxon>Actinopterygii</taxon>
        <taxon>Neopterygii</taxon>
        <taxon>Teleostei</taxon>
        <taxon>Neoteleostei</taxon>
        <taxon>Acanthomorphata</taxon>
        <taxon>Ovalentaria</taxon>
        <taxon>Atherinomorphae</taxon>
        <taxon>Beloniformes</taxon>
        <taxon>Adrianichthyidae</taxon>
        <taxon>Oryziinae</taxon>
        <taxon>Oryzias</taxon>
    </lineage>
</organism>
<dbReference type="PROSITE" id="PS51257">
    <property type="entry name" value="PROKAR_LIPOPROTEIN"/>
    <property type="match status" value="1"/>
</dbReference>